<evidence type="ECO:0000313" key="4">
    <source>
        <dbReference type="EMBL" id="MEN5378983.1"/>
    </source>
</evidence>
<dbReference type="Gene3D" id="1.50.10.20">
    <property type="match status" value="1"/>
</dbReference>
<protein>
    <submittedName>
        <fullName evidence="4">Alpha-2-macroglobulin family protein</fullName>
    </submittedName>
</protein>
<dbReference type="PANTHER" id="PTHR40094">
    <property type="entry name" value="ALPHA-2-MACROGLOBULIN HOMOLOG"/>
    <property type="match status" value="1"/>
</dbReference>
<feature type="signal peptide" evidence="2">
    <location>
        <begin position="1"/>
        <end position="21"/>
    </location>
</feature>
<dbReference type="InterPro" id="IPR008930">
    <property type="entry name" value="Terpenoid_cyclase/PrenylTrfase"/>
</dbReference>
<dbReference type="InterPro" id="IPR002890">
    <property type="entry name" value="MG2"/>
</dbReference>
<dbReference type="InterPro" id="IPR001599">
    <property type="entry name" value="Macroglobln_a2"/>
</dbReference>
<evidence type="ECO:0000256" key="2">
    <source>
        <dbReference type="SAM" id="SignalP"/>
    </source>
</evidence>
<dbReference type="InterPro" id="IPR041246">
    <property type="entry name" value="Bact_MG10"/>
</dbReference>
<dbReference type="Pfam" id="PF01835">
    <property type="entry name" value="MG2"/>
    <property type="match status" value="1"/>
</dbReference>
<dbReference type="Pfam" id="PF00207">
    <property type="entry name" value="A2M"/>
    <property type="match status" value="1"/>
</dbReference>
<keyword evidence="2" id="KW-0732">Signal</keyword>
<comment type="similarity">
    <text evidence="1">Belongs to the protease inhibitor I39 (alpha-2-macroglobulin) family. Bacterial alpha-2-macroglobulin subfamily.</text>
</comment>
<accession>A0ABV0BYA8</accession>
<comment type="caution">
    <text evidence="4">The sequence shown here is derived from an EMBL/GenBank/DDBJ whole genome shotgun (WGS) entry which is preliminary data.</text>
</comment>
<evidence type="ECO:0000256" key="1">
    <source>
        <dbReference type="ARBA" id="ARBA00010556"/>
    </source>
</evidence>
<keyword evidence="5" id="KW-1185">Reference proteome</keyword>
<name>A0ABV0BYA8_9SPHI</name>
<evidence type="ECO:0000259" key="3">
    <source>
        <dbReference type="SMART" id="SM01360"/>
    </source>
</evidence>
<feature type="domain" description="Alpha-2-macroglobulin" evidence="3">
    <location>
        <begin position="1205"/>
        <end position="1295"/>
    </location>
</feature>
<dbReference type="PANTHER" id="PTHR40094:SF1">
    <property type="entry name" value="UBIQUITIN DOMAIN-CONTAINING PROTEIN"/>
    <property type="match status" value="1"/>
</dbReference>
<proteinExistence type="inferred from homology"/>
<reference evidence="4 5" key="1">
    <citation type="submission" date="2024-04" db="EMBL/GenBank/DDBJ databases">
        <title>WGS of bacteria from Torrens River.</title>
        <authorList>
            <person name="Wyrsch E.R."/>
            <person name="Drigo B."/>
        </authorList>
    </citation>
    <scope>NUCLEOTIDE SEQUENCE [LARGE SCALE GENOMIC DNA]</scope>
    <source>
        <strain evidence="4 5">TWI391</strain>
    </source>
</reference>
<dbReference type="Gene3D" id="2.60.40.1930">
    <property type="match status" value="1"/>
</dbReference>
<dbReference type="Proteomes" id="UP001409291">
    <property type="component" value="Unassembled WGS sequence"/>
</dbReference>
<dbReference type="SUPFAM" id="SSF48239">
    <property type="entry name" value="Terpenoid cyclases/Protein prenyltransferases"/>
    <property type="match status" value="1"/>
</dbReference>
<gene>
    <name evidence="4" type="ORF">ABE541_17100</name>
</gene>
<organism evidence="4 5">
    <name type="scientific">Sphingobacterium kitahiroshimense</name>
    <dbReference type="NCBI Taxonomy" id="470446"/>
    <lineage>
        <taxon>Bacteria</taxon>
        <taxon>Pseudomonadati</taxon>
        <taxon>Bacteroidota</taxon>
        <taxon>Sphingobacteriia</taxon>
        <taxon>Sphingobacteriales</taxon>
        <taxon>Sphingobacteriaceae</taxon>
        <taxon>Sphingobacterium</taxon>
    </lineage>
</organism>
<dbReference type="EMBL" id="JBDJNQ010000008">
    <property type="protein sequence ID" value="MEN5378983.1"/>
    <property type="molecule type" value="Genomic_DNA"/>
</dbReference>
<dbReference type="RefSeq" id="WP_339423896.1">
    <property type="nucleotide sequence ID" value="NZ_JBDJNQ010000008.1"/>
</dbReference>
<dbReference type="SMART" id="SM01360">
    <property type="entry name" value="A2M"/>
    <property type="match status" value="1"/>
</dbReference>
<feature type="chain" id="PRO_5046395698" evidence="2">
    <location>
        <begin position="22"/>
        <end position="1965"/>
    </location>
</feature>
<sequence length="1965" mass="225472">MKKILLFIYSLLCLSHSYAQKKNNLAPLWMQIDSLADNQFWKEISPILAKVEAEAVKRNWYDEQVKAFLYRQKINMQTSDDSDIKLKVIQEFDIKIKQLENKTAKAILTIQQARNYNDYFISNYYSINQRTEVQNDVNNDFTFWTSKQFEDKIKSLYQNALIEKDMLLHEPKEKWSKLIESPQQSYLPTLYDIAVYDYIDLLQQNQPYQISSARNQKDSNTKIVDSLYHDLIKIHEGKNIDAYLFNQYQLLRSKNNPDSSRLQILENWIAKYKQSPLKEIMIVDYINIYKNKANIVAVNQQEQINILLRKIETYLPLADSAHTKTYLSTVRQNILKPEILLESKEFNTANKEALMKVTHRNVSKIFYKIIRPRNILDRFQSEINNANDSTLWNIIHTFTKNNNVVKEGFFDLKDFKDQVSHETTLLIPALDAGSYTIVYASSPFENEYNEKNCYGYLKLNFSKYAMLQDDQVVLIVNRETGAQQSNASLKFYNLRQDKFELQSTEATNKNGVFNNKNQNRNLFLRINDEPVFIPFNSYYYPQVDHKEDAHYDAKIFTDRSIYRPGQIVYFKAIVYKNYEKIKYATMADKRIVVGLYDTNNQRVDEKTLVTNDFGSIAGSFILNTGNVTGQYYIQITGDGINQNYSFSVEEYKRPKFEVTFDEFKDKKSLGDSISITGKAISFSGVPIANATVAYSVNKVENRIRPFDVYDRIIDRTFSETIKIDTIRTDNEGNFIISFKSEIPQDFNSKWRVTQSFNIDASVMDATGETNESTTRLTIGNIPFTLQIDAPEQIDANDLDSITISAQNLSGQKVPAKGKFILKKRIENKRLIVSPSFYIAHDFSYYNSIPKDEFLQKFPYEPYGIEYKKEEDFTVAYEADFDLSQSNKIKLPNSSSFAGKYKLEAISIVAEDTIRSERMIEINNSRLQSDEKSPLTVTADKANYQLADKAKISLETDFDSLHLNMTSSEDEKIDFKVVSKMKTTIQVEIPKTIKNSLVLNFTGVKNGQLFTKTLVLPIQQYSPSLTIETKTFRNKLYPGQKETWELVIKGKKGEQIASELLVNMYDASLDKLKNVTSNDFSFPLNPYSYPSYRAWYYTNNLSRSTFIQNFSELNFNTALNYDRFKNFGFNINNYDFGRTRRMSPTGSLRIRGAVAKQAAGAAQEDLMLADAASPVMEEVVVVSSQAEIDKNKGENPIQIRKNLQETAFFLPQLRTDKDGHAVFSFDSPESLTRWKFMAIAHSKELAIGTYTNFVETQKDLMIVPNMPRFFREADQITIKAKVNNLSANDLKTSVSLEMFDAITMAPLALNIPIKQITVIAKGSENTSWEITIPKNIEAITYRIVAKGGNFSDGEESTIPVLKNSMLVTETLPIAVREGQSKSFEMKSLQQGSSTSEPYRYTVELTSNPIYHALFALPYVNEYPYESSESIFSKFYLNSFSAHLVNQHPKIKPVFEQWKGKQQLQSNLRINEELKTIMIQETPWLKDAINEEETMKNIAHLFDQNTLKNTLKTDVAKLAALQSSGGGFSWYPGGNENFQVSTYILEGINKLNAKGIIAEFDLTNMVKPIITKGFAFLDNEILHNWSRFQQDNKMKPNIDQGIEYLFVRSSYSPEDKNTQLEPAIAYFLKEIDKNKLTYSISTQAKVALILNRYNLKEAAALVIKQLQQKSIESVEKGMYWNQNQPGWSWYEAPIETQAQLIRAFDEVSQDKKAIENMKIWLIKNKQVRHWNSTKATVAAVDALINYGENWLDAPEGLTIKVAGKPLDETQISKQIGSGYRKESWMKKEIKPALGKVEISKASPGIALGGLYYQYFEQLDQIRSASSTISLQKELYLKKIEQLKEVLVPITATTPIQLGDIVKVRILIKSDRNLSFVHLKDMRASGFEPTNVTSTYKYKQGFGYYESTKDAATNFFIDYLPQGSYVFEYELRANNAGIFSNGITTIQNLYAPEMSSHSTGIQIKITDN</sequence>
<dbReference type="InterPro" id="IPR051802">
    <property type="entry name" value="YfhM-like"/>
</dbReference>
<evidence type="ECO:0000313" key="5">
    <source>
        <dbReference type="Proteomes" id="UP001409291"/>
    </source>
</evidence>
<dbReference type="Pfam" id="PF17973">
    <property type="entry name" value="bMG10"/>
    <property type="match status" value="1"/>
</dbReference>